<reference evidence="2" key="1">
    <citation type="journal article" date="2016" name="Nature">
        <title>Genome evolution in the allotetraploid frog Xenopus laevis.</title>
        <authorList>
            <person name="Session A.M."/>
            <person name="Uno Y."/>
            <person name="Kwon T."/>
            <person name="Chapman J.A."/>
            <person name="Toyoda A."/>
            <person name="Takahashi S."/>
            <person name="Fukui A."/>
            <person name="Hikosaka A."/>
            <person name="Suzuki A."/>
            <person name="Kondo M."/>
            <person name="van Heeringen S.J."/>
            <person name="Quigley I."/>
            <person name="Heinz S."/>
            <person name="Ogino H."/>
            <person name="Ochi H."/>
            <person name="Hellsten U."/>
            <person name="Lyons J.B."/>
            <person name="Simakov O."/>
            <person name="Putnam N."/>
            <person name="Stites J."/>
            <person name="Kuroki Y."/>
            <person name="Tanaka T."/>
            <person name="Michiue T."/>
            <person name="Watanabe M."/>
            <person name="Bogdanovic O."/>
            <person name="Lister R."/>
            <person name="Georgiou G."/>
            <person name="Paranjpe S.S."/>
            <person name="van Kruijsbergen I."/>
            <person name="Shu S."/>
            <person name="Carlson J."/>
            <person name="Kinoshita T."/>
            <person name="Ohta Y."/>
            <person name="Mawaribuchi S."/>
            <person name="Jenkins J."/>
            <person name="Grimwood J."/>
            <person name="Schmutz J."/>
            <person name="Mitros T."/>
            <person name="Mozaffari S.V."/>
            <person name="Suzuki Y."/>
            <person name="Haramoto Y."/>
            <person name="Yamamoto T.S."/>
            <person name="Takagi C."/>
            <person name="Heald R."/>
            <person name="Miller K."/>
            <person name="Haudenschild C."/>
            <person name="Kitzman J."/>
            <person name="Nakayama T."/>
            <person name="Izutsu Y."/>
            <person name="Robert J."/>
            <person name="Fortriede J."/>
            <person name="Burns K."/>
            <person name="Lotay V."/>
            <person name="Karimi K."/>
            <person name="Yasuoka Y."/>
            <person name="Dichmann D.S."/>
            <person name="Flajnik M.F."/>
            <person name="Houston D.W."/>
            <person name="Shendure J."/>
            <person name="DuPasquier L."/>
            <person name="Vize P.D."/>
            <person name="Zorn A.M."/>
            <person name="Ito M."/>
            <person name="Marcotte E.M."/>
            <person name="Wallingford J.B."/>
            <person name="Ito Y."/>
            <person name="Asashima M."/>
            <person name="Ueno N."/>
            <person name="Matsuda Y."/>
            <person name="Veenstra G.J."/>
            <person name="Fujiyama A."/>
            <person name="Harland R.M."/>
            <person name="Taira M."/>
            <person name="Rokhsar D.S."/>
        </authorList>
    </citation>
    <scope>NUCLEOTIDE SEQUENCE [LARGE SCALE GENOMIC DNA]</scope>
    <source>
        <strain evidence="2">J</strain>
    </source>
</reference>
<dbReference type="EMBL" id="CM004479">
    <property type="protein sequence ID" value="OCT69788.1"/>
    <property type="molecule type" value="Genomic_DNA"/>
</dbReference>
<protein>
    <submittedName>
        <fullName evidence="1">Uncharacterized protein</fullName>
    </submittedName>
</protein>
<dbReference type="AlphaFoldDB" id="A0A974CAY8"/>
<gene>
    <name evidence="1" type="ORF">XELAEV_18036712mg</name>
</gene>
<evidence type="ECO:0000313" key="1">
    <source>
        <dbReference type="EMBL" id="OCT69788.1"/>
    </source>
</evidence>
<proteinExistence type="predicted"/>
<sequence>MGRHNGVTTGGSIAPRPVPVVNSEMGGRILYVGAVSRSWGARLEGAEAAGGPGANPALWLINIYLFHWENRDRGHIRKQVRLVRKQRADKAWGNLSKQTANILLTNQQQEKTLTL</sequence>
<dbReference type="Proteomes" id="UP000694892">
    <property type="component" value="Chromosome 7S"/>
</dbReference>
<organism evidence="1 2">
    <name type="scientific">Xenopus laevis</name>
    <name type="common">African clawed frog</name>
    <dbReference type="NCBI Taxonomy" id="8355"/>
    <lineage>
        <taxon>Eukaryota</taxon>
        <taxon>Metazoa</taxon>
        <taxon>Chordata</taxon>
        <taxon>Craniata</taxon>
        <taxon>Vertebrata</taxon>
        <taxon>Euteleostomi</taxon>
        <taxon>Amphibia</taxon>
        <taxon>Batrachia</taxon>
        <taxon>Anura</taxon>
        <taxon>Pipoidea</taxon>
        <taxon>Pipidae</taxon>
        <taxon>Xenopodinae</taxon>
        <taxon>Xenopus</taxon>
        <taxon>Xenopus</taxon>
    </lineage>
</organism>
<name>A0A974CAY8_XENLA</name>
<evidence type="ECO:0000313" key="2">
    <source>
        <dbReference type="Proteomes" id="UP000694892"/>
    </source>
</evidence>
<accession>A0A974CAY8</accession>